<organism evidence="1 2">
    <name type="scientific">Paenibacillus agilis</name>
    <dbReference type="NCBI Taxonomy" id="3020863"/>
    <lineage>
        <taxon>Bacteria</taxon>
        <taxon>Bacillati</taxon>
        <taxon>Bacillota</taxon>
        <taxon>Bacilli</taxon>
        <taxon>Bacillales</taxon>
        <taxon>Paenibacillaceae</taxon>
        <taxon>Paenibacillus</taxon>
    </lineage>
</organism>
<sequence>MIQTTEQIEMLDRRNEILRRNIHQYLVHDNQYGLSNQDQFLLNQMVKEWHTTNYELQGAR</sequence>
<name>A0A559IWA2_9BACL</name>
<dbReference type="OrthoDB" id="2628989at2"/>
<dbReference type="Proteomes" id="UP000318102">
    <property type="component" value="Unassembled WGS sequence"/>
</dbReference>
<dbReference type="EMBL" id="VNJK01000001">
    <property type="protein sequence ID" value="TVX91861.1"/>
    <property type="molecule type" value="Genomic_DNA"/>
</dbReference>
<evidence type="ECO:0000313" key="2">
    <source>
        <dbReference type="Proteomes" id="UP000318102"/>
    </source>
</evidence>
<evidence type="ECO:0000313" key="1">
    <source>
        <dbReference type="EMBL" id="TVX91861.1"/>
    </source>
</evidence>
<accession>A0A559IWA2</accession>
<dbReference type="RefSeq" id="WP_144986768.1">
    <property type="nucleotide sequence ID" value="NZ_VNJK01000001.1"/>
</dbReference>
<reference evidence="1 2" key="1">
    <citation type="submission" date="2019-07" db="EMBL/GenBank/DDBJ databases">
        <authorList>
            <person name="Kim J."/>
        </authorList>
    </citation>
    <scope>NUCLEOTIDE SEQUENCE [LARGE SCALE GENOMIC DNA]</scope>
    <source>
        <strain evidence="1 2">N4</strain>
    </source>
</reference>
<comment type="caution">
    <text evidence="1">The sequence shown here is derived from an EMBL/GenBank/DDBJ whole genome shotgun (WGS) entry which is preliminary data.</text>
</comment>
<keyword evidence="2" id="KW-1185">Reference proteome</keyword>
<protein>
    <submittedName>
        <fullName evidence="1">Uncharacterized protein</fullName>
    </submittedName>
</protein>
<dbReference type="AlphaFoldDB" id="A0A559IWA2"/>
<proteinExistence type="predicted"/>
<gene>
    <name evidence="1" type="ORF">FPZ44_01560</name>
</gene>